<dbReference type="Pfam" id="PF00084">
    <property type="entry name" value="Sushi"/>
    <property type="match status" value="1"/>
</dbReference>
<keyword evidence="3" id="KW-0768">Sushi</keyword>
<organism evidence="6 7">
    <name type="scientific">Nephila pilipes</name>
    <name type="common">Giant wood spider</name>
    <name type="synonym">Nephila maculata</name>
    <dbReference type="NCBI Taxonomy" id="299642"/>
    <lineage>
        <taxon>Eukaryota</taxon>
        <taxon>Metazoa</taxon>
        <taxon>Ecdysozoa</taxon>
        <taxon>Arthropoda</taxon>
        <taxon>Chelicerata</taxon>
        <taxon>Arachnida</taxon>
        <taxon>Araneae</taxon>
        <taxon>Araneomorphae</taxon>
        <taxon>Entelegynae</taxon>
        <taxon>Araneoidea</taxon>
        <taxon>Nephilidae</taxon>
        <taxon>Nephila</taxon>
    </lineage>
</organism>
<protein>
    <recommendedName>
        <fullName evidence="8">Sushi domain-containing protein</fullName>
    </recommendedName>
</protein>
<dbReference type="Gene3D" id="2.10.70.10">
    <property type="entry name" value="Complement Module, domain 1"/>
    <property type="match status" value="1"/>
</dbReference>
<evidence type="ECO:0000256" key="1">
    <source>
        <dbReference type="ARBA" id="ARBA00023157"/>
    </source>
</evidence>
<feature type="non-terminal residue" evidence="6">
    <location>
        <position position="1"/>
    </location>
</feature>
<proteinExistence type="predicted"/>
<keyword evidence="2" id="KW-0245">EGF-like domain</keyword>
<reference evidence="6" key="1">
    <citation type="submission" date="2020-08" db="EMBL/GenBank/DDBJ databases">
        <title>Multicomponent nature underlies the extraordinary mechanical properties of spider dragline silk.</title>
        <authorList>
            <person name="Kono N."/>
            <person name="Nakamura H."/>
            <person name="Mori M."/>
            <person name="Yoshida Y."/>
            <person name="Ohtoshi R."/>
            <person name="Malay A.D."/>
            <person name="Moran D.A.P."/>
            <person name="Tomita M."/>
            <person name="Numata K."/>
            <person name="Arakawa K."/>
        </authorList>
    </citation>
    <scope>NUCLEOTIDE SEQUENCE</scope>
</reference>
<dbReference type="CDD" id="cd00033">
    <property type="entry name" value="CCP"/>
    <property type="match status" value="1"/>
</dbReference>
<keyword evidence="1 2" id="KW-1015">Disulfide bond</keyword>
<evidence type="ECO:0000259" key="5">
    <source>
        <dbReference type="PROSITE" id="PS50923"/>
    </source>
</evidence>
<evidence type="ECO:0000313" key="6">
    <source>
        <dbReference type="EMBL" id="GFT96108.1"/>
    </source>
</evidence>
<dbReference type="SMART" id="SM00032">
    <property type="entry name" value="CCP"/>
    <property type="match status" value="1"/>
</dbReference>
<keyword evidence="7" id="KW-1185">Reference proteome</keyword>
<name>A0A8X6UCB7_NEPPI</name>
<gene>
    <name evidence="6" type="ORF">NPIL_470391</name>
</gene>
<dbReference type="InterPro" id="IPR035976">
    <property type="entry name" value="Sushi/SCR/CCP_sf"/>
</dbReference>
<dbReference type="AlphaFoldDB" id="A0A8X6UCB7"/>
<dbReference type="Proteomes" id="UP000887013">
    <property type="component" value="Unassembled WGS sequence"/>
</dbReference>
<dbReference type="PROSITE" id="PS00022">
    <property type="entry name" value="EGF_1"/>
    <property type="match status" value="1"/>
</dbReference>
<comment type="caution">
    <text evidence="2">Lacks conserved residue(s) required for the propagation of feature annotation.</text>
</comment>
<dbReference type="InterPro" id="IPR000436">
    <property type="entry name" value="Sushi_SCR_CCP_dom"/>
</dbReference>
<evidence type="ECO:0008006" key="8">
    <source>
        <dbReference type="Google" id="ProtNLM"/>
    </source>
</evidence>
<dbReference type="SUPFAM" id="SSF57535">
    <property type="entry name" value="Complement control module/SCR domain"/>
    <property type="match status" value="1"/>
</dbReference>
<evidence type="ECO:0000256" key="2">
    <source>
        <dbReference type="PROSITE-ProRule" id="PRU00076"/>
    </source>
</evidence>
<feature type="domain" description="Sushi" evidence="5">
    <location>
        <begin position="40"/>
        <end position="106"/>
    </location>
</feature>
<feature type="disulfide bond" evidence="2">
    <location>
        <begin position="25"/>
        <end position="34"/>
    </location>
</feature>
<feature type="domain" description="EGF-like" evidence="4">
    <location>
        <begin position="5"/>
        <end position="35"/>
    </location>
</feature>
<feature type="disulfide bond" evidence="3">
    <location>
        <begin position="77"/>
        <end position="104"/>
    </location>
</feature>
<dbReference type="PROSITE" id="PS50026">
    <property type="entry name" value="EGF_3"/>
    <property type="match status" value="1"/>
</dbReference>
<dbReference type="EMBL" id="BMAW01026206">
    <property type="protein sequence ID" value="GFT96108.1"/>
    <property type="molecule type" value="Genomic_DNA"/>
</dbReference>
<accession>A0A8X6UCB7</accession>
<evidence type="ECO:0000259" key="4">
    <source>
        <dbReference type="PROSITE" id="PS50026"/>
    </source>
</evidence>
<comment type="caution">
    <text evidence="6">The sequence shown here is derived from an EMBL/GenBank/DDBJ whole genome shotgun (WGS) entry which is preliminary data.</text>
</comment>
<dbReference type="Gene3D" id="2.10.25.10">
    <property type="entry name" value="Laminin"/>
    <property type="match status" value="1"/>
</dbReference>
<dbReference type="PROSITE" id="PS50923">
    <property type="entry name" value="SUSHI"/>
    <property type="match status" value="1"/>
</dbReference>
<evidence type="ECO:0000256" key="3">
    <source>
        <dbReference type="PROSITE-ProRule" id="PRU00302"/>
    </source>
</evidence>
<sequence>KKVASSRICRCENGGVCNDEGKCTCPQGTTGEICQRYSIVFCPDPGPIPFGIRRNGDGSIIESVQVYTAGQIVFYSCREGYELRGNEAITCLRTRAWSNKIITCLRTRAWSNKKPRCLKRPIVGSRGKEIISSFRVSNILR</sequence>
<dbReference type="OrthoDB" id="6127264at2759"/>
<dbReference type="InterPro" id="IPR000742">
    <property type="entry name" value="EGF"/>
</dbReference>
<evidence type="ECO:0000313" key="7">
    <source>
        <dbReference type="Proteomes" id="UP000887013"/>
    </source>
</evidence>